<dbReference type="InterPro" id="IPR007016">
    <property type="entry name" value="O-antigen_ligase-rel_domated"/>
</dbReference>
<evidence type="ECO:0000256" key="2">
    <source>
        <dbReference type="ARBA" id="ARBA00022692"/>
    </source>
</evidence>
<dbReference type="EMBL" id="AP023418">
    <property type="protein sequence ID" value="BCK81926.1"/>
    <property type="molecule type" value="Genomic_DNA"/>
</dbReference>
<sequence>MWDLSFSALNQDSGFWPRLQRRCYGGFRRLSGLSQRFWLSRAYFPFLLWVALGFAALRQPVYGAMALLGICIWLLVFCRDLLASVTPFLLVFLLSTQRYESLGDFLPCAVLAAPFFAALIWHLMVWPVTFRVGRSATGLLLVSAATLLGGCGILSMHQLLQPLSLYYVGCLGGGMLVFYVLLRSCLTYSKGYDLHRRFAAIFCVLGVCMACLVMLDYAVRWQEFLQVHTTLYLKYRNFATALLLTTLPMSFYLSLKKPAHLLGVAVQAAGLALTGSRSALLFGVALLGLGFVYLVRWGLIPRKAVLPLCVAGAVLAVLVGPELLSLMMDSRMEDGHLFHQGDSVRVQLFLRGITDFLHNPVFGIGLISQRNSDLFTGVEGSMVFYHNSIAQIMGSMGLVGIAAYGVLMRDRIALLRAGKTPFVRALALSYLGMLLISLTNPGEFCPFPNAALMVMVFTLAEEATGDVAVPVGEMLGFRPARRIYLPQK</sequence>
<dbReference type="Pfam" id="PF04932">
    <property type="entry name" value="Wzy_C"/>
    <property type="match status" value="1"/>
</dbReference>
<feature type="transmembrane region" description="Helical" evidence="5">
    <location>
        <begin position="348"/>
        <end position="368"/>
    </location>
</feature>
<organism evidence="7 8">
    <name type="scientific">Vescimonas coprocola</name>
    <dbReference type="NCBI Taxonomy" id="2714355"/>
    <lineage>
        <taxon>Bacteria</taxon>
        <taxon>Bacillati</taxon>
        <taxon>Bacillota</taxon>
        <taxon>Clostridia</taxon>
        <taxon>Eubacteriales</taxon>
        <taxon>Oscillospiraceae</taxon>
        <taxon>Vescimonas</taxon>
    </lineage>
</organism>
<feature type="transmembrane region" description="Helical" evidence="5">
    <location>
        <begin position="238"/>
        <end position="255"/>
    </location>
</feature>
<evidence type="ECO:0000256" key="3">
    <source>
        <dbReference type="ARBA" id="ARBA00022989"/>
    </source>
</evidence>
<evidence type="ECO:0000256" key="5">
    <source>
        <dbReference type="SAM" id="Phobius"/>
    </source>
</evidence>
<feature type="transmembrane region" description="Helical" evidence="5">
    <location>
        <begin position="64"/>
        <end position="93"/>
    </location>
</feature>
<dbReference type="KEGG" id="vcop:MM50RIKEN_16890"/>
<proteinExistence type="predicted"/>
<evidence type="ECO:0000313" key="8">
    <source>
        <dbReference type="Proteomes" id="UP000681035"/>
    </source>
</evidence>
<dbReference type="Proteomes" id="UP000681035">
    <property type="component" value="Chromosome"/>
</dbReference>
<feature type="transmembrane region" description="Helical" evidence="5">
    <location>
        <begin position="198"/>
        <end position="218"/>
    </location>
</feature>
<feature type="transmembrane region" description="Helical" evidence="5">
    <location>
        <begin position="279"/>
        <end position="299"/>
    </location>
</feature>
<feature type="transmembrane region" description="Helical" evidence="5">
    <location>
        <begin position="165"/>
        <end position="186"/>
    </location>
</feature>
<feature type="transmembrane region" description="Helical" evidence="5">
    <location>
        <begin position="105"/>
        <end position="126"/>
    </location>
</feature>
<keyword evidence="3 5" id="KW-1133">Transmembrane helix</keyword>
<gene>
    <name evidence="7" type="ORF">MM50RIKEN_16890</name>
</gene>
<feature type="transmembrane region" description="Helical" evidence="5">
    <location>
        <begin position="138"/>
        <end position="159"/>
    </location>
</feature>
<feature type="transmembrane region" description="Helical" evidence="5">
    <location>
        <begin position="305"/>
        <end position="327"/>
    </location>
</feature>
<feature type="domain" description="O-antigen ligase-related" evidence="6">
    <location>
        <begin position="264"/>
        <end position="404"/>
    </location>
</feature>
<keyword evidence="4 5" id="KW-0472">Membrane</keyword>
<evidence type="ECO:0000256" key="1">
    <source>
        <dbReference type="ARBA" id="ARBA00004141"/>
    </source>
</evidence>
<evidence type="ECO:0000313" key="7">
    <source>
        <dbReference type="EMBL" id="BCK81926.1"/>
    </source>
</evidence>
<feature type="transmembrane region" description="Helical" evidence="5">
    <location>
        <begin position="388"/>
        <end position="409"/>
    </location>
</feature>
<accession>A0A810Q8D8</accession>
<dbReference type="AlphaFoldDB" id="A0A810Q8D8"/>
<protein>
    <recommendedName>
        <fullName evidence="6">O-antigen ligase-related domain-containing protein</fullName>
    </recommendedName>
</protein>
<feature type="transmembrane region" description="Helical" evidence="5">
    <location>
        <begin position="38"/>
        <end position="57"/>
    </location>
</feature>
<keyword evidence="8" id="KW-1185">Reference proteome</keyword>
<evidence type="ECO:0000256" key="4">
    <source>
        <dbReference type="ARBA" id="ARBA00023136"/>
    </source>
</evidence>
<reference evidence="7" key="1">
    <citation type="submission" date="2020-09" db="EMBL/GenBank/DDBJ databases">
        <title>New species isolated from human feces.</title>
        <authorList>
            <person name="Kitahara M."/>
            <person name="Shigeno Y."/>
            <person name="Shime M."/>
            <person name="Matsumoto Y."/>
            <person name="Nakamura S."/>
            <person name="Motooka D."/>
            <person name="Fukuoka S."/>
            <person name="Nishikawa H."/>
            <person name="Benno Y."/>
        </authorList>
    </citation>
    <scope>NUCLEOTIDE SEQUENCE</scope>
    <source>
        <strain evidence="7">MM50</strain>
    </source>
</reference>
<name>A0A810Q8D8_9FIRM</name>
<keyword evidence="2 5" id="KW-0812">Transmembrane</keyword>
<dbReference type="RefSeq" id="WP_213540571.1">
    <property type="nucleotide sequence ID" value="NZ_AP023418.1"/>
</dbReference>
<evidence type="ECO:0000259" key="6">
    <source>
        <dbReference type="Pfam" id="PF04932"/>
    </source>
</evidence>
<dbReference type="GO" id="GO:0016020">
    <property type="term" value="C:membrane"/>
    <property type="evidence" value="ECO:0007669"/>
    <property type="project" value="UniProtKB-SubCell"/>
</dbReference>
<feature type="transmembrane region" description="Helical" evidence="5">
    <location>
        <begin position="421"/>
        <end position="439"/>
    </location>
</feature>
<comment type="subcellular location">
    <subcellularLocation>
        <location evidence="1">Membrane</location>
        <topology evidence="1">Multi-pass membrane protein</topology>
    </subcellularLocation>
</comment>